<evidence type="ECO:0008006" key="3">
    <source>
        <dbReference type="Google" id="ProtNLM"/>
    </source>
</evidence>
<evidence type="ECO:0000313" key="2">
    <source>
        <dbReference type="Proteomes" id="UP000776651"/>
    </source>
</evidence>
<name>A0ABS7JDV3_9SPHN</name>
<organism evidence="1 2">
    <name type="scientific">Qipengyuania pacifica</name>
    <dbReference type="NCBI Taxonomy" id="2860199"/>
    <lineage>
        <taxon>Bacteria</taxon>
        <taxon>Pseudomonadati</taxon>
        <taxon>Pseudomonadota</taxon>
        <taxon>Alphaproteobacteria</taxon>
        <taxon>Sphingomonadales</taxon>
        <taxon>Erythrobacteraceae</taxon>
        <taxon>Qipengyuania</taxon>
    </lineage>
</organism>
<evidence type="ECO:0000313" key="1">
    <source>
        <dbReference type="EMBL" id="MBX7486939.1"/>
    </source>
</evidence>
<dbReference type="EMBL" id="JAIGNQ010000001">
    <property type="protein sequence ID" value="MBX7486939.1"/>
    <property type="molecule type" value="Genomic_DNA"/>
</dbReference>
<comment type="caution">
    <text evidence="1">The sequence shown here is derived from an EMBL/GenBank/DDBJ whole genome shotgun (WGS) entry which is preliminary data.</text>
</comment>
<reference evidence="1 2" key="1">
    <citation type="submission" date="2021-08" db="EMBL/GenBank/DDBJ databases">
        <title>Comparative Genomics Analysis of the Genus Qipengyuania Reveals Extensive Genetic Diversity and Metabolic Versatility, Including the Description of Fifteen Novel Species.</title>
        <authorList>
            <person name="Liu Y."/>
        </authorList>
    </citation>
    <scope>NUCLEOTIDE SEQUENCE [LARGE SCALE GENOMIC DNA]</scope>
    <source>
        <strain evidence="1 2">GH25</strain>
    </source>
</reference>
<protein>
    <recommendedName>
        <fullName evidence="3">LysR family transcriptional regulator</fullName>
    </recommendedName>
</protein>
<dbReference type="Proteomes" id="UP000776651">
    <property type="component" value="Unassembled WGS sequence"/>
</dbReference>
<accession>A0ABS7JDV3</accession>
<gene>
    <name evidence="1" type="ORF">K3177_00270</name>
</gene>
<dbReference type="RefSeq" id="WP_221596242.1">
    <property type="nucleotide sequence ID" value="NZ_JAIGNQ010000001.1"/>
</dbReference>
<keyword evidence="2" id="KW-1185">Reference proteome</keyword>
<proteinExistence type="predicted"/>
<sequence>MTDETDAPPSSPARPSRRVRQCNADYRWTVPKVKAFLLALEQCGRVAEAAQAVGMSRQSAYALRARLDGPKFREAFEGARRMGLRARAAASKQRLQAARSRWEGPGLAALDYLRAAPSQADISGAYADMLAAQADMRAEQADMIMHEADAADP</sequence>